<dbReference type="PROSITE" id="PS50297">
    <property type="entry name" value="ANK_REP_REGION"/>
    <property type="match status" value="1"/>
</dbReference>
<dbReference type="AlphaFoldDB" id="G4T2R4"/>
<dbReference type="InterPro" id="IPR039904">
    <property type="entry name" value="TRANK1"/>
</dbReference>
<name>G4T2R4_META2</name>
<dbReference type="Pfam" id="PF00580">
    <property type="entry name" value="UvrD-helicase"/>
    <property type="match status" value="1"/>
</dbReference>
<evidence type="ECO:0000256" key="2">
    <source>
        <dbReference type="ARBA" id="ARBA00022801"/>
    </source>
</evidence>
<evidence type="ECO:0000313" key="8">
    <source>
        <dbReference type="EMBL" id="CCE22548.1"/>
    </source>
</evidence>
<dbReference type="SUPFAM" id="SSF52540">
    <property type="entry name" value="P-loop containing nucleoside triphosphate hydrolases"/>
    <property type="match status" value="1"/>
</dbReference>
<keyword evidence="1" id="KW-0547">Nucleotide-binding</keyword>
<dbReference type="GO" id="GO:0005524">
    <property type="term" value="F:ATP binding"/>
    <property type="evidence" value="ECO:0007669"/>
    <property type="project" value="UniProtKB-KW"/>
</dbReference>
<keyword evidence="6" id="KW-0175">Coiled coil</keyword>
<feature type="coiled-coil region" evidence="6">
    <location>
        <begin position="576"/>
        <end position="608"/>
    </location>
</feature>
<evidence type="ECO:0000256" key="1">
    <source>
        <dbReference type="ARBA" id="ARBA00022741"/>
    </source>
</evidence>
<reference evidence="9" key="1">
    <citation type="journal article" date="2012" name="J. Bacteriol.">
        <title>Genome sequence of the haloalkaliphilic methanotrophic bacterium Methylomicrobium alcaliphilum 20Z.</title>
        <authorList>
            <person name="Vuilleumier S."/>
            <person name="Khmelenina V.N."/>
            <person name="Bringel F."/>
            <person name="Reshetnikov A.S."/>
            <person name="Lajus A."/>
            <person name="Mangenot S."/>
            <person name="Rouy Z."/>
            <person name="Op den Camp H.J."/>
            <person name="Jetten M.S."/>
            <person name="Dispirito A.A."/>
            <person name="Dunfield P."/>
            <person name="Klotz M.G."/>
            <person name="Semrau J.D."/>
            <person name="Stein L.Y."/>
            <person name="Barbe V."/>
            <person name="Medigue C."/>
            <person name="Trotsenko Y.A."/>
            <person name="Kalyuzhnaya M.G."/>
        </authorList>
    </citation>
    <scope>NUCLEOTIDE SEQUENCE [LARGE SCALE GENOMIC DNA]</scope>
    <source>
        <strain evidence="9">DSM 19304 / NCIMB 14124 / VKM B-2133 / 20Z</strain>
    </source>
</reference>
<dbReference type="GO" id="GO:0016787">
    <property type="term" value="F:hydrolase activity"/>
    <property type="evidence" value="ECO:0007669"/>
    <property type="project" value="UniProtKB-KW"/>
</dbReference>
<dbReference type="Proteomes" id="UP000008315">
    <property type="component" value="Chromosome"/>
</dbReference>
<keyword evidence="4" id="KW-0067">ATP-binding</keyword>
<evidence type="ECO:0000313" key="9">
    <source>
        <dbReference type="Proteomes" id="UP000008315"/>
    </source>
</evidence>
<feature type="domain" description="UvrD-like helicase ATP-binding" evidence="7">
    <location>
        <begin position="286"/>
        <end position="353"/>
    </location>
</feature>
<dbReference type="InterPro" id="IPR002110">
    <property type="entry name" value="Ankyrin_rpt"/>
</dbReference>
<keyword evidence="5" id="KW-0040">ANK repeat</keyword>
<dbReference type="RefSeq" id="WP_014147349.1">
    <property type="nucleotide sequence ID" value="NC_016112.1"/>
</dbReference>
<proteinExistence type="predicted"/>
<organism evidence="8 9">
    <name type="scientific">Methylotuvimicrobium alcaliphilum (strain DSM 19304 / NCIMB 14124 / VKM B-2133 / 20Z)</name>
    <name type="common">Methylomicrobium alcaliphilum</name>
    <dbReference type="NCBI Taxonomy" id="1091494"/>
    <lineage>
        <taxon>Bacteria</taxon>
        <taxon>Pseudomonadati</taxon>
        <taxon>Pseudomonadota</taxon>
        <taxon>Gammaproteobacteria</taxon>
        <taxon>Methylococcales</taxon>
        <taxon>Methylococcaceae</taxon>
        <taxon>Methylotuvimicrobium</taxon>
    </lineage>
</organism>
<accession>G4T2R4</accession>
<keyword evidence="3" id="KW-0347">Helicase</keyword>
<dbReference type="GO" id="GO:0004386">
    <property type="term" value="F:helicase activity"/>
    <property type="evidence" value="ECO:0007669"/>
    <property type="project" value="UniProtKB-KW"/>
</dbReference>
<dbReference type="InterPro" id="IPR036770">
    <property type="entry name" value="Ankyrin_rpt-contain_sf"/>
</dbReference>
<evidence type="ECO:0000259" key="7">
    <source>
        <dbReference type="Pfam" id="PF00580"/>
    </source>
</evidence>
<evidence type="ECO:0000256" key="5">
    <source>
        <dbReference type="PROSITE-ProRule" id="PRU00023"/>
    </source>
</evidence>
<evidence type="ECO:0000256" key="6">
    <source>
        <dbReference type="SAM" id="Coils"/>
    </source>
</evidence>
<dbReference type="KEGG" id="mah:MEALZ_0854"/>
<dbReference type="PANTHER" id="PTHR21529:SF4">
    <property type="entry name" value="TPR AND ANKYRIN REPEAT-CONTAINING PROTEIN 1"/>
    <property type="match status" value="1"/>
</dbReference>
<dbReference type="InterPro" id="IPR014016">
    <property type="entry name" value="UvrD-like_ATP-bd"/>
</dbReference>
<dbReference type="PROSITE" id="PS50088">
    <property type="entry name" value="ANK_REPEAT"/>
    <property type="match status" value="1"/>
</dbReference>
<evidence type="ECO:0000256" key="3">
    <source>
        <dbReference type="ARBA" id="ARBA00022806"/>
    </source>
</evidence>
<dbReference type="PATRIC" id="fig|271065.3.peg.869"/>
<dbReference type="EMBL" id="FO082060">
    <property type="protein sequence ID" value="CCE22548.1"/>
    <property type="molecule type" value="Genomic_DNA"/>
</dbReference>
<dbReference type="InterPro" id="IPR027417">
    <property type="entry name" value="P-loop_NTPase"/>
</dbReference>
<sequence>MQVLLYNELNPKKIPGFTKLKNYLEAGDFKSADVKKVGDNLFRARLNRSDRLLFSIYRHQGQAYALMLELIKGHAYEDSRFLRHGATVDEDKIPVLNAPDENVGQDLVYLNTGHQSFNLLDKIISFDDSQQSIYALNPPLIVIGSAGSGKTALTLEKMKQAVGDVLYVTQSAYLVKNSRDLYYSHHYRNDDQQVDFLSFQEFLESIKVPEGKPVTFQHFQQWFGRHRQGGQFKDAHKLFEEFRGVITGPATDKSWLSREDYLALGVKESIFLAEEREAVYGIFEKYLEFLRENRLYDSNVVSHDYLKISEPRYDFVVVDEVQDLTNIQLYLIMKSLRQTQDFILCGDSNQIVHPNFFSWSKVKTLFYKQEDLQGSEDLIRILNTNYRNSPQVTDIANRILKIKNRRFGSIDKESHYLVESNGHTQGEVLFLQDNDKIKQELDKKTKASTLFAVIVMTAEQKPMAREHFSTPLVFTIQEAKGLEYENIILYNFLSQEESRYREISKGVSQADLELELKYARGKDKTDKSLEVYKFYINALYVALTRAIKNLYWIESNPKQPLLDLVGLRDARDSLELANQNSSLDDWRQEAHKLELQGKQEQADRIRSEILKQKTPNWQVIAGENLENLKQQALVDNNKKAKMALFEYALVYEDRNLINQLIKGDFRPAHNVEKGLQMLQQNHYMAYTFKKPDAVLKQVDLYGPNFRNVFNQTPLMVSAWTGNVEAVKALCQLGADTEKVDGNGLNAFQIALGQSERDDSYAKKKLVEIYEQLEPSSMSIQVDGRLIKLDQHLMEFFLLNLMIALFYRVMTNKMQYRLDGFATQDILNAIQHIPSAILPDRRKKRAYLSSILSKNEINRDDKYNRKLFYRVRTGHYIFNPNLALKVEGEWVNIYDLLLLDRLAPVYIQEDDDWSIRIAEYRRNTVKKNKAELRSLLAKMRGDVGGDR</sequence>
<gene>
    <name evidence="8" type="ordered locus">MEALZ_0854</name>
</gene>
<dbReference type="Gene3D" id="3.40.50.300">
    <property type="entry name" value="P-loop containing nucleotide triphosphate hydrolases"/>
    <property type="match status" value="2"/>
</dbReference>
<evidence type="ECO:0000256" key="4">
    <source>
        <dbReference type="ARBA" id="ARBA00022840"/>
    </source>
</evidence>
<dbReference type="STRING" id="1091494.MEALZ_0854"/>
<protein>
    <submittedName>
        <fullName evidence="8">Ankyrin</fullName>
    </submittedName>
</protein>
<dbReference type="HOGENOM" id="CLU_013506_0_0_6"/>
<feature type="repeat" description="ANK" evidence="5">
    <location>
        <begin position="709"/>
        <end position="741"/>
    </location>
</feature>
<dbReference type="Gene3D" id="1.25.40.20">
    <property type="entry name" value="Ankyrin repeat-containing domain"/>
    <property type="match status" value="1"/>
</dbReference>
<dbReference type="PANTHER" id="PTHR21529">
    <property type="entry name" value="MAMMARY TURMOR VIRUS RECEPTOR HOMOLOG 1, 2 MTVR1, 2"/>
    <property type="match status" value="1"/>
</dbReference>
<keyword evidence="2" id="KW-0378">Hydrolase</keyword>
<keyword evidence="9" id="KW-1185">Reference proteome</keyword>
<dbReference type="SUPFAM" id="SSF48403">
    <property type="entry name" value="Ankyrin repeat"/>
    <property type="match status" value="1"/>
</dbReference>